<comment type="function">
    <text evidence="6 7">Catalyzes the synthesis of activated sulfate.</text>
</comment>
<feature type="binding site" evidence="6">
    <location>
        <begin position="33"/>
        <end position="40"/>
    </location>
    <ligand>
        <name>ATP</name>
        <dbReference type="ChEBI" id="CHEBI:30616"/>
    </ligand>
</feature>
<accession>A0A2S6IAP1</accession>
<evidence type="ECO:0000259" key="8">
    <source>
        <dbReference type="Pfam" id="PF01583"/>
    </source>
</evidence>
<comment type="caution">
    <text evidence="9">The sequence shown here is derived from an EMBL/GenBank/DDBJ whole genome shotgun (WGS) entry which is preliminary data.</text>
</comment>
<dbReference type="SUPFAM" id="SSF52540">
    <property type="entry name" value="P-loop containing nucleoside triphosphate hydrolases"/>
    <property type="match status" value="1"/>
</dbReference>
<dbReference type="PANTHER" id="PTHR42700:SF3">
    <property type="entry name" value="BIFUNCTIONAL SAT_APS KINASE-RELATED"/>
    <property type="match status" value="1"/>
</dbReference>
<organism evidence="9 10">
    <name type="scientific">Neolewinella xylanilytica</name>
    <dbReference type="NCBI Taxonomy" id="1514080"/>
    <lineage>
        <taxon>Bacteria</taxon>
        <taxon>Pseudomonadati</taxon>
        <taxon>Bacteroidota</taxon>
        <taxon>Saprospiria</taxon>
        <taxon>Saprospirales</taxon>
        <taxon>Lewinellaceae</taxon>
        <taxon>Neolewinella</taxon>
    </lineage>
</organism>
<evidence type="ECO:0000256" key="4">
    <source>
        <dbReference type="ARBA" id="ARBA00022741"/>
    </source>
</evidence>
<dbReference type="PANTHER" id="PTHR42700">
    <property type="entry name" value="SULFATE ADENYLYLTRANSFERASE"/>
    <property type="match status" value="1"/>
</dbReference>
<keyword evidence="3 6" id="KW-0808">Transferase</keyword>
<dbReference type="NCBIfam" id="NF003013">
    <property type="entry name" value="PRK03846.1"/>
    <property type="match status" value="1"/>
</dbReference>
<dbReference type="GO" id="GO:0004781">
    <property type="term" value="F:sulfate adenylyltransferase (ATP) activity"/>
    <property type="evidence" value="ECO:0007669"/>
    <property type="project" value="TreeGrafter"/>
</dbReference>
<reference evidence="9 10" key="1">
    <citation type="submission" date="2018-02" db="EMBL/GenBank/DDBJ databases">
        <title>Genomic Encyclopedia of Archaeal and Bacterial Type Strains, Phase II (KMG-II): from individual species to whole genera.</title>
        <authorList>
            <person name="Goeker M."/>
        </authorList>
    </citation>
    <scope>NUCLEOTIDE SEQUENCE [LARGE SCALE GENOMIC DNA]</scope>
    <source>
        <strain evidence="9 10">DSM 29526</strain>
    </source>
</reference>
<dbReference type="GO" id="GO:0019379">
    <property type="term" value="P:sulfate assimilation, phosphoadenylyl sulfate reduction by phosphoadenylyl-sulfate reductase (thioredoxin)"/>
    <property type="evidence" value="ECO:0007669"/>
    <property type="project" value="TreeGrafter"/>
</dbReference>
<dbReference type="InterPro" id="IPR050512">
    <property type="entry name" value="Sulf_AdTrans/APS_kinase"/>
</dbReference>
<comment type="pathway">
    <text evidence="6 7">Sulfur metabolism; hydrogen sulfide biosynthesis; sulfite from sulfate: step 2/3.</text>
</comment>
<dbReference type="EC" id="2.7.1.25" evidence="2 6"/>
<dbReference type="GO" id="GO:0005737">
    <property type="term" value="C:cytoplasm"/>
    <property type="evidence" value="ECO:0007669"/>
    <property type="project" value="TreeGrafter"/>
</dbReference>
<keyword evidence="4 6" id="KW-0547">Nucleotide-binding</keyword>
<dbReference type="AlphaFoldDB" id="A0A2S6IAP1"/>
<dbReference type="RefSeq" id="WP_104419116.1">
    <property type="nucleotide sequence ID" value="NZ_PTJC01000005.1"/>
</dbReference>
<proteinExistence type="inferred from homology"/>
<dbReference type="HAMAP" id="MF_00065">
    <property type="entry name" value="Adenylyl_sulf_kinase"/>
    <property type="match status" value="1"/>
</dbReference>
<sequence>MADNIHPIHDRLVQRQEREAANGHRGGVIWLTGLSGSGKSTIAAEVERKLFERGVFARVLDGDNVRDGLNANLGFSLEDRKENTRRVAEVAKLFAETGALVLCSFVSPTREMRQMVADIVGQDDFMEVFINTPIELCEQRDVKGLYAKARAGEIKNFTGIDSPYEAPDAPFLDIKTADLSIEQAADQLIEALSL</sequence>
<keyword evidence="6" id="KW-0597">Phosphoprotein</keyword>
<dbReference type="EMBL" id="PTJC01000005">
    <property type="protein sequence ID" value="PPK88577.1"/>
    <property type="molecule type" value="Genomic_DNA"/>
</dbReference>
<feature type="domain" description="APS kinase" evidence="8">
    <location>
        <begin position="26"/>
        <end position="174"/>
    </location>
</feature>
<feature type="active site" description="Phosphoserine intermediate" evidence="6">
    <location>
        <position position="107"/>
    </location>
</feature>
<evidence type="ECO:0000256" key="3">
    <source>
        <dbReference type="ARBA" id="ARBA00022679"/>
    </source>
</evidence>
<dbReference type="InterPro" id="IPR002891">
    <property type="entry name" value="APS"/>
</dbReference>
<gene>
    <name evidence="6" type="primary">cysC</name>
    <name evidence="9" type="ORF">CLV84_1546</name>
</gene>
<dbReference type="InterPro" id="IPR027417">
    <property type="entry name" value="P-loop_NTPase"/>
</dbReference>
<dbReference type="InterPro" id="IPR059117">
    <property type="entry name" value="APS_kinase_dom"/>
</dbReference>
<comment type="similarity">
    <text evidence="6 7">Belongs to the APS kinase family.</text>
</comment>
<evidence type="ECO:0000256" key="1">
    <source>
        <dbReference type="ARBA" id="ARBA00001823"/>
    </source>
</evidence>
<comment type="catalytic activity">
    <reaction evidence="1 6 7">
        <text>adenosine 5'-phosphosulfate + ATP = 3'-phosphoadenylyl sulfate + ADP + H(+)</text>
        <dbReference type="Rhea" id="RHEA:24152"/>
        <dbReference type="ChEBI" id="CHEBI:15378"/>
        <dbReference type="ChEBI" id="CHEBI:30616"/>
        <dbReference type="ChEBI" id="CHEBI:58243"/>
        <dbReference type="ChEBI" id="CHEBI:58339"/>
        <dbReference type="ChEBI" id="CHEBI:456216"/>
        <dbReference type="EC" id="2.7.1.25"/>
    </reaction>
</comment>
<evidence type="ECO:0000256" key="2">
    <source>
        <dbReference type="ARBA" id="ARBA00012121"/>
    </source>
</evidence>
<dbReference type="GO" id="GO:0004020">
    <property type="term" value="F:adenylylsulfate kinase activity"/>
    <property type="evidence" value="ECO:0007669"/>
    <property type="project" value="UniProtKB-UniRule"/>
</dbReference>
<dbReference type="GO" id="GO:0005524">
    <property type="term" value="F:ATP binding"/>
    <property type="evidence" value="ECO:0007669"/>
    <property type="project" value="UniProtKB-UniRule"/>
</dbReference>
<keyword evidence="5 6" id="KW-0067">ATP-binding</keyword>
<keyword evidence="6 7" id="KW-0418">Kinase</keyword>
<keyword evidence="10" id="KW-1185">Reference proteome</keyword>
<dbReference type="Pfam" id="PF01583">
    <property type="entry name" value="APS_kinase"/>
    <property type="match status" value="1"/>
</dbReference>
<dbReference type="Gene3D" id="3.40.50.300">
    <property type="entry name" value="P-loop containing nucleotide triphosphate hydrolases"/>
    <property type="match status" value="1"/>
</dbReference>
<dbReference type="GO" id="GO:0010134">
    <property type="term" value="P:sulfate assimilation via adenylyl sulfate reduction"/>
    <property type="evidence" value="ECO:0007669"/>
    <property type="project" value="TreeGrafter"/>
</dbReference>
<evidence type="ECO:0000313" key="10">
    <source>
        <dbReference type="Proteomes" id="UP000237662"/>
    </source>
</evidence>
<dbReference type="OrthoDB" id="9804504at2"/>
<evidence type="ECO:0000256" key="7">
    <source>
        <dbReference type="RuleBase" id="RU004347"/>
    </source>
</evidence>
<dbReference type="UniPathway" id="UPA00140">
    <property type="reaction ID" value="UER00205"/>
</dbReference>
<dbReference type="GO" id="GO:0070814">
    <property type="term" value="P:hydrogen sulfide biosynthetic process"/>
    <property type="evidence" value="ECO:0007669"/>
    <property type="project" value="UniProtKB-UniRule"/>
</dbReference>
<evidence type="ECO:0000256" key="5">
    <source>
        <dbReference type="ARBA" id="ARBA00022840"/>
    </source>
</evidence>
<dbReference type="Proteomes" id="UP000237662">
    <property type="component" value="Unassembled WGS sequence"/>
</dbReference>
<protein>
    <recommendedName>
        <fullName evidence="2 6">Adenylyl-sulfate kinase</fullName>
        <ecNumber evidence="2 6">2.7.1.25</ecNumber>
    </recommendedName>
    <alternativeName>
        <fullName evidence="6">APS kinase</fullName>
    </alternativeName>
    <alternativeName>
        <fullName evidence="6">ATP adenosine-5'-phosphosulfate 3'-phosphotransferase</fullName>
    </alternativeName>
    <alternativeName>
        <fullName evidence="6">Adenosine-5'-phosphosulfate kinase</fullName>
    </alternativeName>
</protein>
<name>A0A2S6IAP1_9BACT</name>
<evidence type="ECO:0000313" key="9">
    <source>
        <dbReference type="EMBL" id="PPK88577.1"/>
    </source>
</evidence>
<evidence type="ECO:0000256" key="6">
    <source>
        <dbReference type="HAMAP-Rule" id="MF_00065"/>
    </source>
</evidence>
<dbReference type="NCBIfam" id="TIGR00455">
    <property type="entry name" value="apsK"/>
    <property type="match status" value="1"/>
</dbReference>
<dbReference type="CDD" id="cd02027">
    <property type="entry name" value="APSK"/>
    <property type="match status" value="1"/>
</dbReference>